<reference evidence="2" key="1">
    <citation type="journal article" date="2021" name="PeerJ">
        <title>Extensive microbial diversity within the chicken gut microbiome revealed by metagenomics and culture.</title>
        <authorList>
            <person name="Gilroy R."/>
            <person name="Ravi A."/>
            <person name="Getino M."/>
            <person name="Pursley I."/>
            <person name="Horton D.L."/>
            <person name="Alikhan N.F."/>
            <person name="Baker D."/>
            <person name="Gharbi K."/>
            <person name="Hall N."/>
            <person name="Watson M."/>
            <person name="Adriaenssens E.M."/>
            <person name="Foster-Nyarko E."/>
            <person name="Jarju S."/>
            <person name="Secka A."/>
            <person name="Antonio M."/>
            <person name="Oren A."/>
            <person name="Chaudhuri R.R."/>
            <person name="La Ragione R."/>
            <person name="Hildebrand F."/>
            <person name="Pallen M.J."/>
        </authorList>
    </citation>
    <scope>NUCLEOTIDE SEQUENCE</scope>
    <source>
        <strain evidence="2">378</strain>
    </source>
</reference>
<dbReference type="Proteomes" id="UP000733611">
    <property type="component" value="Unassembled WGS sequence"/>
</dbReference>
<accession>A0A948TF59</accession>
<proteinExistence type="predicted"/>
<name>A0A948TF59_9GAMM</name>
<evidence type="ECO:0000313" key="3">
    <source>
        <dbReference type="Proteomes" id="UP000733611"/>
    </source>
</evidence>
<gene>
    <name evidence="2" type="ORF">H9847_02455</name>
</gene>
<sequence>MSTPSHNSPAPHNAAPAKFQAQQAPSIIMSRLKERQDAAYRAKKALTQNFTATVAKTTALTQRLYELDVEWVTIRFHRKTTYPIIELFVAFTLCVACGASSYRSAITIWQDIATFIHAALPKLPVDKADPIKARTPSLEGLHKMLSRMSYEALEACLKTLEDTRFVSDLQQVALPKMASIAPAEAKSKYASQSQKLKRDYFSLMFQNFGLVPLKPEDK</sequence>
<evidence type="ECO:0000256" key="1">
    <source>
        <dbReference type="SAM" id="MobiDB-lite"/>
    </source>
</evidence>
<evidence type="ECO:0000313" key="2">
    <source>
        <dbReference type="EMBL" id="MBU3843721.1"/>
    </source>
</evidence>
<comment type="caution">
    <text evidence="2">The sequence shown here is derived from an EMBL/GenBank/DDBJ whole genome shotgun (WGS) entry which is preliminary data.</text>
</comment>
<feature type="region of interest" description="Disordered" evidence="1">
    <location>
        <begin position="1"/>
        <end position="20"/>
    </location>
</feature>
<dbReference type="AlphaFoldDB" id="A0A948TF59"/>
<organism evidence="2 3">
    <name type="scientific">Candidatus Anaerobiospirillum pullicola</name>
    <dbReference type="NCBI Taxonomy" id="2838451"/>
    <lineage>
        <taxon>Bacteria</taxon>
        <taxon>Pseudomonadati</taxon>
        <taxon>Pseudomonadota</taxon>
        <taxon>Gammaproteobacteria</taxon>
        <taxon>Aeromonadales</taxon>
        <taxon>Succinivibrionaceae</taxon>
        <taxon>Anaerobiospirillum</taxon>
    </lineage>
</organism>
<protein>
    <submittedName>
        <fullName evidence="2">Uncharacterized protein</fullName>
    </submittedName>
</protein>
<reference evidence="2" key="2">
    <citation type="submission" date="2021-04" db="EMBL/GenBank/DDBJ databases">
        <authorList>
            <person name="Gilroy R."/>
        </authorList>
    </citation>
    <scope>NUCLEOTIDE SEQUENCE</scope>
    <source>
        <strain evidence="2">378</strain>
    </source>
</reference>
<dbReference type="EMBL" id="JAHLFE010000044">
    <property type="protein sequence ID" value="MBU3843721.1"/>
    <property type="molecule type" value="Genomic_DNA"/>
</dbReference>